<dbReference type="Pfam" id="PF04977">
    <property type="entry name" value="DivIC"/>
    <property type="match status" value="1"/>
</dbReference>
<evidence type="ECO:0000313" key="8">
    <source>
        <dbReference type="EMBL" id="MFD2095900.1"/>
    </source>
</evidence>
<keyword evidence="9" id="KW-1185">Reference proteome</keyword>
<dbReference type="PANTHER" id="PTHR37485">
    <property type="entry name" value="CELL DIVISION PROTEIN FTSB"/>
    <property type="match status" value="1"/>
</dbReference>
<dbReference type="HAMAP" id="MF_00599">
    <property type="entry name" value="FtsB"/>
    <property type="match status" value="1"/>
</dbReference>
<comment type="subunit">
    <text evidence="7">Part of a complex composed of FtsB, FtsL and FtsQ.</text>
</comment>
<comment type="subcellular location">
    <subcellularLocation>
        <location evidence="7">Cell inner membrane</location>
        <topology evidence="7">Single-pass type II membrane protein</topology>
    </subcellularLocation>
    <text evidence="7">Localizes to the division septum.</text>
</comment>
<keyword evidence="3 7" id="KW-0812">Transmembrane</keyword>
<protein>
    <recommendedName>
        <fullName evidence="7">Cell division protein FtsB</fullName>
    </recommendedName>
</protein>
<feature type="topological domain" description="Periplasmic" evidence="7">
    <location>
        <begin position="22"/>
        <end position="98"/>
    </location>
</feature>
<evidence type="ECO:0000256" key="7">
    <source>
        <dbReference type="HAMAP-Rule" id="MF_00599"/>
    </source>
</evidence>
<keyword evidence="1 7" id="KW-1003">Cell membrane</keyword>
<dbReference type="InterPro" id="IPR023081">
    <property type="entry name" value="Cell_div_FtsB"/>
</dbReference>
<dbReference type="InterPro" id="IPR007060">
    <property type="entry name" value="FtsL/DivIC"/>
</dbReference>
<evidence type="ECO:0000256" key="4">
    <source>
        <dbReference type="ARBA" id="ARBA00022989"/>
    </source>
</evidence>
<reference evidence="9" key="1">
    <citation type="journal article" date="2019" name="Int. J. Syst. Evol. Microbiol.">
        <title>The Global Catalogue of Microorganisms (GCM) 10K type strain sequencing project: providing services to taxonomists for standard genome sequencing and annotation.</title>
        <authorList>
            <consortium name="The Broad Institute Genomics Platform"/>
            <consortium name="The Broad Institute Genome Sequencing Center for Infectious Disease"/>
            <person name="Wu L."/>
            <person name="Ma J."/>
        </authorList>
    </citation>
    <scope>NUCLEOTIDE SEQUENCE [LARGE SCALE GENOMIC DNA]</scope>
    <source>
        <strain evidence="9">CGMCC 1.10992</strain>
    </source>
</reference>
<accession>A0ABW4XKX9</accession>
<proteinExistence type="inferred from homology"/>
<gene>
    <name evidence="7 8" type="primary">ftsB</name>
    <name evidence="8" type="ORF">ACFSJ3_07895</name>
</gene>
<keyword evidence="7" id="KW-0997">Cell inner membrane</keyword>
<comment type="similarity">
    <text evidence="7">Belongs to the FtsB family.</text>
</comment>
<feature type="topological domain" description="Cytoplasmic" evidence="7">
    <location>
        <begin position="1"/>
        <end position="3"/>
    </location>
</feature>
<evidence type="ECO:0000256" key="6">
    <source>
        <dbReference type="ARBA" id="ARBA00023306"/>
    </source>
</evidence>
<evidence type="ECO:0000256" key="5">
    <source>
        <dbReference type="ARBA" id="ARBA00023136"/>
    </source>
</evidence>
<evidence type="ECO:0000256" key="2">
    <source>
        <dbReference type="ARBA" id="ARBA00022618"/>
    </source>
</evidence>
<comment type="caution">
    <text evidence="8">The sequence shown here is derived from an EMBL/GenBank/DDBJ whole genome shotgun (WGS) entry which is preliminary data.</text>
</comment>
<evidence type="ECO:0000256" key="3">
    <source>
        <dbReference type="ARBA" id="ARBA00022692"/>
    </source>
</evidence>
<dbReference type="PANTHER" id="PTHR37485:SF1">
    <property type="entry name" value="CELL DIVISION PROTEIN FTSB"/>
    <property type="match status" value="1"/>
</dbReference>
<keyword evidence="4 7" id="KW-1133">Transmembrane helix</keyword>
<name>A0ABW4XKX9_9GAMM</name>
<keyword evidence="5 7" id="KW-0472">Membrane</keyword>
<dbReference type="NCBIfam" id="NF002058">
    <property type="entry name" value="PRK00888.1"/>
    <property type="match status" value="1"/>
</dbReference>
<keyword evidence="2 7" id="KW-0132">Cell division</keyword>
<sequence length="98" mass="11676">MRFLWVVMLIVFALLQQRLWFGKNSIRDALDLQDQVQAQAKANERLTERNRLMYEEIRDLRSGNEAIEERARNELGMIKEGETFYRVLENSDEVVNDE</sequence>
<evidence type="ECO:0000256" key="1">
    <source>
        <dbReference type="ARBA" id="ARBA00022475"/>
    </source>
</evidence>
<dbReference type="GO" id="GO:0051301">
    <property type="term" value="P:cell division"/>
    <property type="evidence" value="ECO:0007669"/>
    <property type="project" value="UniProtKB-KW"/>
</dbReference>
<dbReference type="EMBL" id="JBHUHT010000010">
    <property type="protein sequence ID" value="MFD2095900.1"/>
    <property type="molecule type" value="Genomic_DNA"/>
</dbReference>
<dbReference type="Proteomes" id="UP001597380">
    <property type="component" value="Unassembled WGS sequence"/>
</dbReference>
<comment type="function">
    <text evidence="7">Essential cell division protein. May link together the upstream cell division proteins, which are predominantly cytoplasmic, with the downstream cell division proteins, which are predominantly periplasmic.</text>
</comment>
<organism evidence="8 9">
    <name type="scientific">Corallincola platygyrae</name>
    <dbReference type="NCBI Taxonomy" id="1193278"/>
    <lineage>
        <taxon>Bacteria</taxon>
        <taxon>Pseudomonadati</taxon>
        <taxon>Pseudomonadota</taxon>
        <taxon>Gammaproteobacteria</taxon>
        <taxon>Alteromonadales</taxon>
        <taxon>Psychromonadaceae</taxon>
        <taxon>Corallincola</taxon>
    </lineage>
</organism>
<evidence type="ECO:0000313" key="9">
    <source>
        <dbReference type="Proteomes" id="UP001597380"/>
    </source>
</evidence>
<dbReference type="RefSeq" id="WP_345340700.1">
    <property type="nucleotide sequence ID" value="NZ_BAABLI010000016.1"/>
</dbReference>
<keyword evidence="6 7" id="KW-0131">Cell cycle</keyword>